<feature type="region of interest" description="Disordered" evidence="1">
    <location>
        <begin position="45"/>
        <end position="93"/>
    </location>
</feature>
<evidence type="ECO:0000313" key="2">
    <source>
        <dbReference type="EMBL" id="TFW25558.1"/>
    </source>
</evidence>
<evidence type="ECO:0000256" key="1">
    <source>
        <dbReference type="SAM" id="MobiDB-lite"/>
    </source>
</evidence>
<keyword evidence="3" id="KW-1185">Reference proteome</keyword>
<dbReference type="RefSeq" id="WP_135206133.1">
    <property type="nucleotide sequence ID" value="NZ_SPVF01000074.1"/>
</dbReference>
<dbReference type="EMBL" id="SPVF01000074">
    <property type="protein sequence ID" value="TFW25558.1"/>
    <property type="molecule type" value="Genomic_DNA"/>
</dbReference>
<evidence type="ECO:0000313" key="3">
    <source>
        <dbReference type="Proteomes" id="UP000298438"/>
    </source>
</evidence>
<sequence>MPYAQTQRLRPEPLARADEAALDEALAETFPASDPIAVTFHALPANPESAMTKNHDTHKTDKKAPLKNAREKRAAKKAKKEELKRISTTHLIH</sequence>
<protein>
    <submittedName>
        <fullName evidence="2">Uncharacterized protein</fullName>
    </submittedName>
</protein>
<proteinExistence type="predicted"/>
<name>A0A4Y9SJE8_9BURK</name>
<feature type="compositionally biased region" description="Basic and acidic residues" evidence="1">
    <location>
        <begin position="53"/>
        <end position="72"/>
    </location>
</feature>
<organism evidence="2 3">
    <name type="scientific">Zemynaea arenosa</name>
    <dbReference type="NCBI Taxonomy" id="2561931"/>
    <lineage>
        <taxon>Bacteria</taxon>
        <taxon>Pseudomonadati</taxon>
        <taxon>Pseudomonadota</taxon>
        <taxon>Betaproteobacteria</taxon>
        <taxon>Burkholderiales</taxon>
        <taxon>Oxalobacteraceae</taxon>
        <taxon>Telluria group</taxon>
        <taxon>Zemynaea</taxon>
    </lineage>
</organism>
<comment type="caution">
    <text evidence="2">The sequence shown here is derived from an EMBL/GenBank/DDBJ whole genome shotgun (WGS) entry which is preliminary data.</text>
</comment>
<dbReference type="Proteomes" id="UP000298438">
    <property type="component" value="Unassembled WGS sequence"/>
</dbReference>
<gene>
    <name evidence="2" type="ORF">E4L96_05055</name>
</gene>
<accession>A0A4Y9SJE8</accession>
<reference evidence="2 3" key="1">
    <citation type="submission" date="2019-03" db="EMBL/GenBank/DDBJ databases">
        <title>Draft Genome Sequence of Massilia arenosa sp. nov., a Novel Massilia Species Isolated from a Sandy-loam Maize Soil.</title>
        <authorList>
            <person name="Raths R."/>
            <person name="Peta V."/>
            <person name="Bucking H."/>
        </authorList>
    </citation>
    <scope>NUCLEOTIDE SEQUENCE [LARGE SCALE GENOMIC DNA]</scope>
    <source>
        <strain evidence="2 3">MC02</strain>
    </source>
</reference>
<dbReference type="AlphaFoldDB" id="A0A4Y9SJE8"/>